<dbReference type="InterPro" id="IPR050271">
    <property type="entry name" value="UDP-glycosyltransferase"/>
</dbReference>
<keyword evidence="2" id="KW-0808">Transferase</keyword>
<dbReference type="OMA" id="DYGQANV"/>
<evidence type="ECO:0008006" key="5">
    <source>
        <dbReference type="Google" id="ProtNLM"/>
    </source>
</evidence>
<dbReference type="EMBL" id="KZ107839">
    <property type="protein sequence ID" value="OSS53391.1"/>
    <property type="molecule type" value="Genomic_DNA"/>
</dbReference>
<sequence>MSLAPILFFTNSELGQASVILAVAEEIALTQSSRVRVISFPSLAKAVPDGVKFHGLPGPSMKQVFASSGEEFLPKHRPGLIGTASGFDKAYSRVLAPWNGKDYVSIFDACCHLIKDLNPALVVLDPILSPAYDAAVSLNRRHLVLSPNTFKDHATGSQPGVNSLYKLPCLGSGYSIPMSPLTVLFNVYLLLALHVNGHWSAQVKMLEETRRQRGIPGRLGSIALFDEPPPELIFLVQSVPESDFPLQVPANVLGCGPILPSFSPLAKTHPDLATWLNTGPTIVINMGSHVTHATQQTAEIMAAVVACMQKNEKLQVLWKLQSDNVPDVPVALRPRLRIMSWLPSTPAAILTASATICAYVYHGGSNSFHEAVAAGVPHVVCPVWLDTYDFATRVEHLGIGLWANRGCAPDVDRVSLRRALEQVISGVAAEEMRRKARSLAKIAGGVDSGRRFAANRVLDATV</sequence>
<organism evidence="3 4">
    <name type="scientific">Epicoccum nigrum</name>
    <name type="common">Soil fungus</name>
    <name type="synonym">Epicoccum purpurascens</name>
    <dbReference type="NCBI Taxonomy" id="105696"/>
    <lineage>
        <taxon>Eukaryota</taxon>
        <taxon>Fungi</taxon>
        <taxon>Dikarya</taxon>
        <taxon>Ascomycota</taxon>
        <taxon>Pezizomycotina</taxon>
        <taxon>Dothideomycetes</taxon>
        <taxon>Pleosporomycetidae</taxon>
        <taxon>Pleosporales</taxon>
        <taxon>Pleosporineae</taxon>
        <taxon>Didymellaceae</taxon>
        <taxon>Epicoccum</taxon>
    </lineage>
</organism>
<proteinExistence type="predicted"/>
<dbReference type="Pfam" id="PF00201">
    <property type="entry name" value="UDPGT"/>
    <property type="match status" value="1"/>
</dbReference>
<evidence type="ECO:0000313" key="3">
    <source>
        <dbReference type="EMBL" id="OSS53391.1"/>
    </source>
</evidence>
<dbReference type="SUPFAM" id="SSF53756">
    <property type="entry name" value="UDP-Glycosyltransferase/glycogen phosphorylase"/>
    <property type="match status" value="1"/>
</dbReference>
<keyword evidence="1" id="KW-0328">Glycosyltransferase</keyword>
<dbReference type="PANTHER" id="PTHR48043:SF145">
    <property type="entry name" value="FI06409P-RELATED"/>
    <property type="match status" value="1"/>
</dbReference>
<dbReference type="PANTHER" id="PTHR48043">
    <property type="entry name" value="EG:EG0003.4 PROTEIN-RELATED"/>
    <property type="match status" value="1"/>
</dbReference>
<dbReference type="Gene3D" id="3.40.50.2000">
    <property type="entry name" value="Glycogen Phosphorylase B"/>
    <property type="match status" value="1"/>
</dbReference>
<dbReference type="Proteomes" id="UP000193240">
    <property type="component" value="Unassembled WGS sequence"/>
</dbReference>
<dbReference type="InterPro" id="IPR002213">
    <property type="entry name" value="UDP_glucos_trans"/>
</dbReference>
<dbReference type="InParanoid" id="A0A1Y2MBN3"/>
<protein>
    <recommendedName>
        <fullName evidence="5">UDP-glycosyltransferases domain-containing protein</fullName>
    </recommendedName>
</protein>
<dbReference type="STRING" id="105696.A0A1Y2MBN3"/>
<reference evidence="3 4" key="1">
    <citation type="journal article" date="2017" name="Genome Announc.">
        <title>Genome sequence of the saprophytic ascomycete Epicoccum nigrum ICMP 19927 strain isolated from New Zealand.</title>
        <authorList>
            <person name="Fokin M."/>
            <person name="Fleetwood D."/>
            <person name="Weir B.S."/>
            <person name="Villas-Boas S.G."/>
        </authorList>
    </citation>
    <scope>NUCLEOTIDE SEQUENCE [LARGE SCALE GENOMIC DNA]</scope>
    <source>
        <strain evidence="3 4">ICMP 19927</strain>
    </source>
</reference>
<name>A0A1Y2MBN3_EPING</name>
<dbReference type="CDD" id="cd03784">
    <property type="entry name" value="GT1_Gtf-like"/>
    <property type="match status" value="1"/>
</dbReference>
<dbReference type="AlphaFoldDB" id="A0A1Y2MBN3"/>
<evidence type="ECO:0000256" key="2">
    <source>
        <dbReference type="ARBA" id="ARBA00022679"/>
    </source>
</evidence>
<gene>
    <name evidence="3" type="ORF">B5807_02540</name>
</gene>
<evidence type="ECO:0000313" key="4">
    <source>
        <dbReference type="Proteomes" id="UP000193240"/>
    </source>
</evidence>
<accession>A0A1Y2MBN3</accession>
<keyword evidence="4" id="KW-1185">Reference proteome</keyword>
<evidence type="ECO:0000256" key="1">
    <source>
        <dbReference type="ARBA" id="ARBA00022676"/>
    </source>
</evidence>
<dbReference type="GO" id="GO:0008194">
    <property type="term" value="F:UDP-glycosyltransferase activity"/>
    <property type="evidence" value="ECO:0007669"/>
    <property type="project" value="InterPro"/>
</dbReference>